<feature type="domain" description="Epg5-like TPR" evidence="5">
    <location>
        <begin position="1161"/>
        <end position="1343"/>
    </location>
</feature>
<evidence type="ECO:0008006" key="8">
    <source>
        <dbReference type="Google" id="ProtNLM"/>
    </source>
</evidence>
<dbReference type="OrthoDB" id="75419at2759"/>
<dbReference type="InterPro" id="IPR058750">
    <property type="entry name" value="TPR_Epg5"/>
</dbReference>
<feature type="compositionally biased region" description="Basic residues" evidence="3">
    <location>
        <begin position="1"/>
        <end position="16"/>
    </location>
</feature>
<dbReference type="PANTHER" id="PTHR31139:SF4">
    <property type="entry name" value="ECTOPIC P GRANULES PROTEIN 5 HOMOLOG"/>
    <property type="match status" value="1"/>
</dbReference>
<evidence type="ECO:0000256" key="1">
    <source>
        <dbReference type="ARBA" id="ARBA00010948"/>
    </source>
</evidence>
<dbReference type="GO" id="GO:0097352">
    <property type="term" value="P:autophagosome maturation"/>
    <property type="evidence" value="ECO:0007669"/>
    <property type="project" value="TreeGrafter"/>
</dbReference>
<dbReference type="FunCoup" id="B4MC06">
    <property type="interactions" value="2003"/>
</dbReference>
<reference evidence="6 7" key="1">
    <citation type="journal article" date="2007" name="Nature">
        <title>Evolution of genes and genomes on the Drosophila phylogeny.</title>
        <authorList>
            <consortium name="Drosophila 12 Genomes Consortium"/>
            <person name="Clark A.G."/>
            <person name="Eisen M.B."/>
            <person name="Smith D.R."/>
            <person name="Bergman C.M."/>
            <person name="Oliver B."/>
            <person name="Markow T.A."/>
            <person name="Kaufman T.C."/>
            <person name="Kellis M."/>
            <person name="Gelbart W."/>
            <person name="Iyer V.N."/>
            <person name="Pollard D.A."/>
            <person name="Sackton T.B."/>
            <person name="Larracuente A.M."/>
            <person name="Singh N.D."/>
            <person name="Abad J.P."/>
            <person name="Abt D.N."/>
            <person name="Adryan B."/>
            <person name="Aguade M."/>
            <person name="Akashi H."/>
            <person name="Anderson W.W."/>
            <person name="Aquadro C.F."/>
            <person name="Ardell D.H."/>
            <person name="Arguello R."/>
            <person name="Artieri C.G."/>
            <person name="Barbash D.A."/>
            <person name="Barker D."/>
            <person name="Barsanti P."/>
            <person name="Batterham P."/>
            <person name="Batzoglou S."/>
            <person name="Begun D."/>
            <person name="Bhutkar A."/>
            <person name="Blanco E."/>
            <person name="Bosak S.A."/>
            <person name="Bradley R.K."/>
            <person name="Brand A.D."/>
            <person name="Brent M.R."/>
            <person name="Brooks A.N."/>
            <person name="Brown R.H."/>
            <person name="Butlin R.K."/>
            <person name="Caggese C."/>
            <person name="Calvi B.R."/>
            <person name="Bernardo de Carvalho A."/>
            <person name="Caspi A."/>
            <person name="Castrezana S."/>
            <person name="Celniker S.E."/>
            <person name="Chang J.L."/>
            <person name="Chapple C."/>
            <person name="Chatterji S."/>
            <person name="Chinwalla A."/>
            <person name="Civetta A."/>
            <person name="Clifton S.W."/>
            <person name="Comeron J.M."/>
            <person name="Costello J.C."/>
            <person name="Coyne J.A."/>
            <person name="Daub J."/>
            <person name="David R.G."/>
            <person name="Delcher A.L."/>
            <person name="Delehaunty K."/>
            <person name="Do C.B."/>
            <person name="Ebling H."/>
            <person name="Edwards K."/>
            <person name="Eickbush T."/>
            <person name="Evans J.D."/>
            <person name="Filipski A."/>
            <person name="Findeiss S."/>
            <person name="Freyhult E."/>
            <person name="Fulton L."/>
            <person name="Fulton R."/>
            <person name="Garcia A.C."/>
            <person name="Gardiner A."/>
            <person name="Garfield D.A."/>
            <person name="Garvin B.E."/>
            <person name="Gibson G."/>
            <person name="Gilbert D."/>
            <person name="Gnerre S."/>
            <person name="Godfrey J."/>
            <person name="Good R."/>
            <person name="Gotea V."/>
            <person name="Gravely B."/>
            <person name="Greenberg A.J."/>
            <person name="Griffiths-Jones S."/>
            <person name="Gross S."/>
            <person name="Guigo R."/>
            <person name="Gustafson E.A."/>
            <person name="Haerty W."/>
            <person name="Hahn M.W."/>
            <person name="Halligan D.L."/>
            <person name="Halpern A.L."/>
            <person name="Halter G.M."/>
            <person name="Han M.V."/>
            <person name="Heger A."/>
            <person name="Hillier L."/>
            <person name="Hinrichs A.S."/>
            <person name="Holmes I."/>
            <person name="Hoskins R.A."/>
            <person name="Hubisz M.J."/>
            <person name="Hultmark D."/>
            <person name="Huntley M.A."/>
            <person name="Jaffe D.B."/>
            <person name="Jagadeeshan S."/>
            <person name="Jeck W.R."/>
            <person name="Johnson J."/>
            <person name="Jones C.D."/>
            <person name="Jordan W.C."/>
            <person name="Karpen G.H."/>
            <person name="Kataoka E."/>
            <person name="Keightley P.D."/>
            <person name="Kheradpour P."/>
            <person name="Kirkness E.F."/>
            <person name="Koerich L.B."/>
            <person name="Kristiansen K."/>
            <person name="Kudrna D."/>
            <person name="Kulathinal R.J."/>
            <person name="Kumar S."/>
            <person name="Kwok R."/>
            <person name="Lander E."/>
            <person name="Langley C.H."/>
            <person name="Lapoint R."/>
            <person name="Lazzaro B.P."/>
            <person name="Lee S.J."/>
            <person name="Levesque L."/>
            <person name="Li R."/>
            <person name="Lin C.F."/>
            <person name="Lin M.F."/>
            <person name="Lindblad-Toh K."/>
            <person name="Llopart A."/>
            <person name="Long M."/>
            <person name="Low L."/>
            <person name="Lozovsky E."/>
            <person name="Lu J."/>
            <person name="Luo M."/>
            <person name="Machado C.A."/>
            <person name="Makalowski W."/>
            <person name="Marzo M."/>
            <person name="Matsuda M."/>
            <person name="Matzkin L."/>
            <person name="McAllister B."/>
            <person name="McBride C.S."/>
            <person name="McKernan B."/>
            <person name="McKernan K."/>
            <person name="Mendez-Lago M."/>
            <person name="Minx P."/>
            <person name="Mollenhauer M.U."/>
            <person name="Montooth K."/>
            <person name="Mount S.M."/>
            <person name="Mu X."/>
            <person name="Myers E."/>
            <person name="Negre B."/>
            <person name="Newfeld S."/>
            <person name="Nielsen R."/>
            <person name="Noor M.A."/>
            <person name="O'Grady P."/>
            <person name="Pachter L."/>
            <person name="Papaceit M."/>
            <person name="Parisi M.J."/>
            <person name="Parisi M."/>
            <person name="Parts L."/>
            <person name="Pedersen J.S."/>
            <person name="Pesole G."/>
            <person name="Phillippy A.M."/>
            <person name="Ponting C.P."/>
            <person name="Pop M."/>
            <person name="Porcelli D."/>
            <person name="Powell J.R."/>
            <person name="Prohaska S."/>
            <person name="Pruitt K."/>
            <person name="Puig M."/>
            <person name="Quesneville H."/>
            <person name="Ram K.R."/>
            <person name="Rand D."/>
            <person name="Rasmussen M.D."/>
            <person name="Reed L.K."/>
            <person name="Reenan R."/>
            <person name="Reily A."/>
            <person name="Remington K.A."/>
            <person name="Rieger T.T."/>
            <person name="Ritchie M.G."/>
            <person name="Robin C."/>
            <person name="Rogers Y.H."/>
            <person name="Rohde C."/>
            <person name="Rozas J."/>
            <person name="Rubenfield M.J."/>
            <person name="Ruiz A."/>
            <person name="Russo S."/>
            <person name="Salzberg S.L."/>
            <person name="Sanchez-Gracia A."/>
            <person name="Saranga D.J."/>
            <person name="Sato H."/>
            <person name="Schaeffer S.W."/>
            <person name="Schatz M.C."/>
            <person name="Schlenke T."/>
            <person name="Schwartz R."/>
            <person name="Segarra C."/>
            <person name="Singh R.S."/>
            <person name="Sirot L."/>
            <person name="Sirota M."/>
            <person name="Sisneros N.B."/>
            <person name="Smith C.D."/>
            <person name="Smith T.F."/>
            <person name="Spieth J."/>
            <person name="Stage D.E."/>
            <person name="Stark A."/>
            <person name="Stephan W."/>
            <person name="Strausberg R.L."/>
            <person name="Strempel S."/>
            <person name="Sturgill D."/>
            <person name="Sutton G."/>
            <person name="Sutton G.G."/>
            <person name="Tao W."/>
            <person name="Teichmann S."/>
            <person name="Tobari Y.N."/>
            <person name="Tomimura Y."/>
            <person name="Tsolas J.M."/>
            <person name="Valente V.L."/>
            <person name="Venter E."/>
            <person name="Venter J.C."/>
            <person name="Vicario S."/>
            <person name="Vieira F.G."/>
            <person name="Vilella A.J."/>
            <person name="Villasante A."/>
            <person name="Walenz B."/>
            <person name="Wang J."/>
            <person name="Wasserman M."/>
            <person name="Watts T."/>
            <person name="Wilson D."/>
            <person name="Wilson R.K."/>
            <person name="Wing R.A."/>
            <person name="Wolfner M.F."/>
            <person name="Wong A."/>
            <person name="Wong G.K."/>
            <person name="Wu C.I."/>
            <person name="Wu G."/>
            <person name="Yamamoto D."/>
            <person name="Yang H.P."/>
            <person name="Yang S.P."/>
            <person name="Yorke J.A."/>
            <person name="Yoshida K."/>
            <person name="Zdobnov E."/>
            <person name="Zhang P."/>
            <person name="Zhang Y."/>
            <person name="Zimin A.V."/>
            <person name="Baldwin J."/>
            <person name="Abdouelleil A."/>
            <person name="Abdulkadir J."/>
            <person name="Abebe A."/>
            <person name="Abera B."/>
            <person name="Abreu J."/>
            <person name="Acer S.C."/>
            <person name="Aftuck L."/>
            <person name="Alexander A."/>
            <person name="An P."/>
            <person name="Anderson E."/>
            <person name="Anderson S."/>
            <person name="Arachi H."/>
            <person name="Azer M."/>
            <person name="Bachantsang P."/>
            <person name="Barry A."/>
            <person name="Bayul T."/>
            <person name="Berlin A."/>
            <person name="Bessette D."/>
            <person name="Bloom T."/>
            <person name="Blye J."/>
            <person name="Boguslavskiy L."/>
            <person name="Bonnet C."/>
            <person name="Boukhgalter B."/>
            <person name="Bourzgui I."/>
            <person name="Brown A."/>
            <person name="Cahill P."/>
            <person name="Channer S."/>
            <person name="Cheshatsang Y."/>
            <person name="Chuda L."/>
            <person name="Citroen M."/>
            <person name="Collymore A."/>
            <person name="Cooke P."/>
            <person name="Costello M."/>
            <person name="D'Aco K."/>
            <person name="Daza R."/>
            <person name="De Haan G."/>
            <person name="DeGray S."/>
            <person name="DeMaso C."/>
            <person name="Dhargay N."/>
            <person name="Dooley K."/>
            <person name="Dooley E."/>
            <person name="Doricent M."/>
            <person name="Dorje P."/>
            <person name="Dorjee K."/>
            <person name="Dupes A."/>
            <person name="Elong R."/>
            <person name="Falk J."/>
            <person name="Farina A."/>
            <person name="Faro S."/>
            <person name="Ferguson D."/>
            <person name="Fisher S."/>
            <person name="Foley C.D."/>
            <person name="Franke A."/>
            <person name="Friedrich D."/>
            <person name="Gadbois L."/>
            <person name="Gearin G."/>
            <person name="Gearin C.R."/>
            <person name="Giannoukos G."/>
            <person name="Goode T."/>
            <person name="Graham J."/>
            <person name="Grandbois E."/>
            <person name="Grewal S."/>
            <person name="Gyaltsen K."/>
            <person name="Hafez N."/>
            <person name="Hagos B."/>
            <person name="Hall J."/>
            <person name="Henson C."/>
            <person name="Hollinger A."/>
            <person name="Honan T."/>
            <person name="Huard M.D."/>
            <person name="Hughes L."/>
            <person name="Hurhula B."/>
            <person name="Husby M.E."/>
            <person name="Kamat A."/>
            <person name="Kanga B."/>
            <person name="Kashin S."/>
            <person name="Khazanovich D."/>
            <person name="Kisner P."/>
            <person name="Lance K."/>
            <person name="Lara M."/>
            <person name="Lee W."/>
            <person name="Lennon N."/>
            <person name="Letendre F."/>
            <person name="LeVine R."/>
            <person name="Lipovsky A."/>
            <person name="Liu X."/>
            <person name="Liu J."/>
            <person name="Liu S."/>
            <person name="Lokyitsang T."/>
            <person name="Lokyitsang Y."/>
            <person name="Lubonja R."/>
            <person name="Lui A."/>
            <person name="MacDonald P."/>
            <person name="Magnisalis V."/>
            <person name="Maru K."/>
            <person name="Matthews C."/>
            <person name="McCusker W."/>
            <person name="McDonough S."/>
            <person name="Mehta T."/>
            <person name="Meldrim J."/>
            <person name="Meneus L."/>
            <person name="Mihai O."/>
            <person name="Mihalev A."/>
            <person name="Mihova T."/>
            <person name="Mittelman R."/>
            <person name="Mlenga V."/>
            <person name="Montmayeur A."/>
            <person name="Mulrain L."/>
            <person name="Navidi A."/>
            <person name="Naylor J."/>
            <person name="Negash T."/>
            <person name="Nguyen T."/>
            <person name="Nguyen N."/>
            <person name="Nicol R."/>
            <person name="Norbu C."/>
            <person name="Norbu N."/>
            <person name="Novod N."/>
            <person name="O'Neill B."/>
            <person name="Osman S."/>
            <person name="Markiewicz E."/>
            <person name="Oyono O.L."/>
            <person name="Patti C."/>
            <person name="Phunkhang P."/>
            <person name="Pierre F."/>
            <person name="Priest M."/>
            <person name="Raghuraman S."/>
            <person name="Rege F."/>
            <person name="Reyes R."/>
            <person name="Rise C."/>
            <person name="Rogov P."/>
            <person name="Ross K."/>
            <person name="Ryan E."/>
            <person name="Settipalli S."/>
            <person name="Shea T."/>
            <person name="Sherpa N."/>
            <person name="Shi L."/>
            <person name="Shih D."/>
            <person name="Sparrow T."/>
            <person name="Spaulding J."/>
            <person name="Stalker J."/>
            <person name="Stange-Thomann N."/>
            <person name="Stavropoulos S."/>
            <person name="Stone C."/>
            <person name="Strader C."/>
            <person name="Tesfaye S."/>
            <person name="Thomson T."/>
            <person name="Thoulutsang Y."/>
            <person name="Thoulutsang D."/>
            <person name="Topham K."/>
            <person name="Topping I."/>
            <person name="Tsamla T."/>
            <person name="Vassiliev H."/>
            <person name="Vo A."/>
            <person name="Wangchuk T."/>
            <person name="Wangdi T."/>
            <person name="Weiand M."/>
            <person name="Wilkinson J."/>
            <person name="Wilson A."/>
            <person name="Yadav S."/>
            <person name="Young G."/>
            <person name="Yu Q."/>
            <person name="Zembek L."/>
            <person name="Zhong D."/>
            <person name="Zimmer A."/>
            <person name="Zwirko Z."/>
            <person name="Jaffe D.B."/>
            <person name="Alvarez P."/>
            <person name="Brockman W."/>
            <person name="Butler J."/>
            <person name="Chin C."/>
            <person name="Gnerre S."/>
            <person name="Grabherr M."/>
            <person name="Kleber M."/>
            <person name="Mauceli E."/>
            <person name="MacCallum I."/>
        </authorList>
    </citation>
    <scope>NUCLEOTIDE SEQUENCE [LARGE SCALE GENOMIC DNA]</scope>
    <source>
        <strain evidence="7">Tucson 15010-1051.87</strain>
    </source>
</reference>
<dbReference type="InterPro" id="IPR059030">
    <property type="entry name" value="TPR_Epg5_mid"/>
</dbReference>
<dbReference type="GO" id="GO:0005737">
    <property type="term" value="C:cytoplasm"/>
    <property type="evidence" value="ECO:0007669"/>
    <property type="project" value="TreeGrafter"/>
</dbReference>
<dbReference type="Pfam" id="PF26106">
    <property type="entry name" value="TPR_Epg5_C"/>
    <property type="match status" value="1"/>
</dbReference>
<evidence type="ECO:0000313" key="7">
    <source>
        <dbReference type="Proteomes" id="UP000008792"/>
    </source>
</evidence>
<evidence type="ECO:0000256" key="2">
    <source>
        <dbReference type="ARBA" id="ARBA00023006"/>
    </source>
</evidence>
<dbReference type="InParanoid" id="B4MC06"/>
<dbReference type="PANTHER" id="PTHR31139">
    <property type="entry name" value="ECTOPIC P GRANULES PROTEIN 5 HOMOLOG"/>
    <property type="match status" value="1"/>
</dbReference>
<keyword evidence="7" id="KW-1185">Reference proteome</keyword>
<comment type="similarity">
    <text evidence="1">Belongs to the EPG5 family.</text>
</comment>
<dbReference type="InterPro" id="IPR051436">
    <property type="entry name" value="Autophagy-related_EPG5"/>
</dbReference>
<dbReference type="HOGENOM" id="CLU_288898_0_0_1"/>
<evidence type="ECO:0000259" key="5">
    <source>
        <dbReference type="Pfam" id="PF26573"/>
    </source>
</evidence>
<evidence type="ECO:0000313" key="6">
    <source>
        <dbReference type="EMBL" id="EDW58627.2"/>
    </source>
</evidence>
<protein>
    <recommendedName>
        <fullName evidence="8">Ectopic P granules protein 5 homolog</fullName>
    </recommendedName>
</protein>
<proteinExistence type="inferred from homology"/>
<keyword evidence="2" id="KW-0072">Autophagy</keyword>
<gene>
    <name evidence="6" type="primary">Dvir\GJ14190</name>
    <name evidence="6" type="ORF">Dvir_GJ14190</name>
</gene>
<dbReference type="KEGG" id="dvi:6635015"/>
<name>B4MC06_DROVI</name>
<feature type="region of interest" description="Disordered" evidence="3">
    <location>
        <begin position="1"/>
        <end position="39"/>
    </location>
</feature>
<dbReference type="Proteomes" id="UP000008792">
    <property type="component" value="Unassembled WGS sequence"/>
</dbReference>
<evidence type="ECO:0000259" key="4">
    <source>
        <dbReference type="Pfam" id="PF26103"/>
    </source>
</evidence>
<dbReference type="STRING" id="7244.B4MC06"/>
<dbReference type="Pfam" id="PF26573">
    <property type="entry name" value="TPR_Epg5_2"/>
    <property type="match status" value="1"/>
</dbReference>
<sequence length="2481" mass="284042">MATLAKPKKEKTKKQRAVHDRQQEAEAEENENELSTNIVDHEQRQLENASLLEEFERVAALASSSSNKAEAIISHDCCISGDVVPGELEITTAAAATDTQAPAASEALEPEPSAPCAPVAPVACVPLVQYPNLEPIRVANALVEEQKTPIVYRERVARSPGFALASSHLKPFSSEQLKQIYQCSDLELVKQFELEFLMNTLLESSETDPLYLALQEYYNLQGKLSSNLHDVKDKRKECLETQQLVWTREQVTRSFSASCGDGNVVRESITYDRIKVDPIRLESATAALTVLYDLVCHTYTSNLITAKITKVKIDQLIDELLAYPVDAQATIVLHNQLDAAALECVAKLRRAICILFSFARRPSPNANFDADLKLWLRKLVALQLLLATKEDHWFLLFNILRCPNGVGAWAAEFLQLPGMVQALSKSNGTQPNELPLPLASPEINHCIAVLQILLLPIKKRNDYLKSQAQAHRELLDATGGAERWTVVDSDGEDTLTPTGECVGLKETDLIALLNQLPFDKLFTSALCIEKFLNDYIIEPDMITPQQMLTVVAFFAQLVETLGEGMMTYNNERYKQLAKRLGRLVRHALQYASDYHELFLNNNLPKSQEICERIELEMQALLIRACSYIYRSRNLGTWQYFSTLPYTTLHADIIWHLFYYLNVGFPSDLTTQLTVDPETVFQTDFWSKFDVANADVSAEDMYYLLQAFFEMANARDRTKDWPIIRIICLTIFQIGFIHQGTRDFCYKAARDMLISITLAYEELLDCLLLQLKTRFAEIEQAAYLFKALPLEIWRPSMDSFELLSNWLLHFDYQTAENRLARLIIGHLNWSFDDEGRLYLQHNIHVRMACLVAEAITKHAPEVLGASSISESVRQVSSLIDSTQSSREQFTNWCWRMISMLRLHLMDQSVESVKRTLQHPTEPLLFVPDLERLEMIWQGVTEQRPLAMYVAVLVSLHGHSIPLICQHGFELLQQLLGDHRHAAVIRSLELIVPLFLETPDTLANCESFQKLLITLLNADRTYLKLAKDMVYANSIGPILELLDNMLHHQIVSYTNYGLCSPLNLINIWLNCFTALPGWAQNAHVLYLLDKMLRIAYQFADCRAQAVEYFYNYYKDCADWKTPPKSSALKALFGGQANLRIPVLSPQNCWLNLVLLEIEFRLQDTRFWPELLRQLPTQTVEAALKKTLALSKTNSFPAQQLVIYKYAQLLGSMDVTHALFPIFCQKFFELYLWRVPAECDAQQLNQNFGVAEKFYEHNVTLMKTIKTQLKSAEVYYAAVATKRAQDDAAAHMYRSCTKLMQSCALWLEDTQINKFASDACQLPAQYNTEKLRELLTGHVTHWTEFISPSDLRKEQRDQANKWSAKMYRVHAHKVLRSALQPKPRLPPAQRLKANLATYDKRLPPPTHTRPEQIQKRPIDGQTLSELKRRIQTLNSTANKFHYNTSELNSLNLNYLERVPALYQMVPYNETRSKECESLLFNRKCMRPAQIQLVPEHIRRNEQVARKQEQNRERHDKIVEEMLALNVDGFAQAIEELGRCIRQLLQEQAKSNKQVTPIGVGFFYHVVDNMNDITMKFQPTNDFYCQVLEELGIFIQAEQAKQGLTVLRLALQRGDLVEQLAGVFVPCRTDAEHFLDMYQFLIDSHLKRCDTKILFVLLSKFDLLSWLEAFQPKLSEINRLLLLVLQGLESWSQPHSSLLQDQFRRQLVHIFTYDFPQHYGEVMQLVLDRVSDQKLMPVVLLDLLNALLSPASSLLAMDCTEVQLHEVAFDFARRQKLFTLKASTETMLLFARHFQKERLHHGLHGLYPKHKDYCQPLVMWFTCFGHVLLAAAICSYQELLADQISDIVFGSIVETYAPWLIPYTEQTEQAAGAAAHWIRQLSPDQGKVLLPWSEAHVATSKLIIRSFIANIVQVVQYLPASSKILEHVFAWYVHHFAQLNVAGHVLAPIHEGLAQLPWERFLPPAQHIELLYESVQRFIPESHAMLGHIFIRIDWNTWFTQMPQPTGLLSHLFNIFIKMAFEPNIHMHPNTSKILEDAIKQPWYLVEYNELEQLLKWFVAHVEPAIVLKLPTESNYVDRAVLDLLRVACAMLPDSSTHGAVIQATAKRMLYTRSMISMQRACGAKHKKLLATKEGERSFCAAFEKLLDSIDLAISGCSEQRTPEEQRREALNLMLEIVAPTQTQSEEISNLHIQTLVRWQHQCPPANPVMCAALPAIGHLNTYISCIYTLLESSIECYFRKSTKNAPWHSPSWLDLFEALQMSLPKLELMPVMRGGYFFSLHIFVLYKLEEIETDGEKITFLQDLTQLLENMKTNPETEPRMALVWGLIISRGCKLLQSSQHVKKPLCMLARHLQIASTKAEGWSDGLLGVIGLKSENITNKRKVLTRCLACIIYSLFPASRDLRLPCEEYESAMRELAMLLANKKFMDVKPLIVRAVTILKEQLLPDVRSVPHLICRLIDVFYEESYLTTIPEVWDCDFKLKAT</sequence>
<dbReference type="eggNOG" id="KOG3622">
    <property type="taxonomic scope" value="Eukaryota"/>
</dbReference>
<accession>B4MC06</accession>
<evidence type="ECO:0000256" key="3">
    <source>
        <dbReference type="SAM" id="MobiDB-lite"/>
    </source>
</evidence>
<organism evidence="6 7">
    <name type="scientific">Drosophila virilis</name>
    <name type="common">Fruit fly</name>
    <dbReference type="NCBI Taxonomy" id="7244"/>
    <lineage>
        <taxon>Eukaryota</taxon>
        <taxon>Metazoa</taxon>
        <taxon>Ecdysozoa</taxon>
        <taxon>Arthropoda</taxon>
        <taxon>Hexapoda</taxon>
        <taxon>Insecta</taxon>
        <taxon>Pterygota</taxon>
        <taxon>Neoptera</taxon>
        <taxon>Endopterygota</taxon>
        <taxon>Diptera</taxon>
        <taxon>Brachycera</taxon>
        <taxon>Muscomorpha</taxon>
        <taxon>Ephydroidea</taxon>
        <taxon>Drosophilidae</taxon>
        <taxon>Drosophila</taxon>
    </lineage>
</organism>
<dbReference type="Pfam" id="PF26103">
    <property type="entry name" value="TPR_Epg5"/>
    <property type="match status" value="1"/>
</dbReference>
<feature type="domain" description="Epg5-like central TPR repeats" evidence="4">
    <location>
        <begin position="1595"/>
        <end position="1991"/>
    </location>
</feature>
<dbReference type="EMBL" id="CH940656">
    <property type="protein sequence ID" value="EDW58627.2"/>
    <property type="molecule type" value="Genomic_DNA"/>
</dbReference>